<dbReference type="Pfam" id="PF05729">
    <property type="entry name" value="NACHT"/>
    <property type="match status" value="1"/>
</dbReference>
<keyword evidence="4" id="KW-1133">Transmembrane helix</keyword>
<dbReference type="Proteomes" id="UP000032234">
    <property type="component" value="Chromosome"/>
</dbReference>
<feature type="transmembrane region" description="Helical" evidence="4">
    <location>
        <begin position="588"/>
        <end position="617"/>
    </location>
</feature>
<dbReference type="PROSITE" id="PS50082">
    <property type="entry name" value="WD_REPEATS_2"/>
    <property type="match status" value="1"/>
</dbReference>
<feature type="transmembrane region" description="Helical" evidence="4">
    <location>
        <begin position="507"/>
        <end position="526"/>
    </location>
</feature>
<evidence type="ECO:0000256" key="3">
    <source>
        <dbReference type="PROSITE-ProRule" id="PRU00221"/>
    </source>
</evidence>
<evidence type="ECO:0000256" key="4">
    <source>
        <dbReference type="SAM" id="Phobius"/>
    </source>
</evidence>
<dbReference type="PROSITE" id="PS50837">
    <property type="entry name" value="NACHT"/>
    <property type="match status" value="1"/>
</dbReference>
<keyword evidence="4" id="KW-0472">Membrane</keyword>
<evidence type="ECO:0000259" key="5">
    <source>
        <dbReference type="PROSITE" id="PS50837"/>
    </source>
</evidence>
<dbReference type="InterPro" id="IPR015943">
    <property type="entry name" value="WD40/YVTN_repeat-like_dom_sf"/>
</dbReference>
<dbReference type="InterPro" id="IPR001680">
    <property type="entry name" value="WD40_rpt"/>
</dbReference>
<organism evidence="6 7">
    <name type="scientific">Streptomyces cyaneogriseus subsp. noncyanogenus</name>
    <dbReference type="NCBI Taxonomy" id="477245"/>
    <lineage>
        <taxon>Bacteria</taxon>
        <taxon>Bacillati</taxon>
        <taxon>Actinomycetota</taxon>
        <taxon>Actinomycetes</taxon>
        <taxon>Kitasatosporales</taxon>
        <taxon>Streptomycetaceae</taxon>
        <taxon>Streptomyces</taxon>
    </lineage>
</organism>
<keyword evidence="7" id="KW-1185">Reference proteome</keyword>
<reference evidence="6 7" key="1">
    <citation type="submission" date="2015-02" db="EMBL/GenBank/DDBJ databases">
        <title>Genome sequence of thermotolerant Streptomyces cyaneogriseus subsp. Noncyanogenus NMWT1, the producer of nematocidal antibiotics nemadectin.</title>
        <authorList>
            <person name="Wang H."/>
            <person name="Li C."/>
            <person name="Xiang W."/>
            <person name="Wang X."/>
        </authorList>
    </citation>
    <scope>NUCLEOTIDE SEQUENCE [LARGE SCALE GENOMIC DNA]</scope>
    <source>
        <strain evidence="6 7">NMWT 1</strain>
    </source>
</reference>
<evidence type="ECO:0000256" key="2">
    <source>
        <dbReference type="ARBA" id="ARBA00022737"/>
    </source>
</evidence>
<accession>A0A0C5G9A6</accession>
<dbReference type="OrthoDB" id="419058at2"/>
<keyword evidence="2" id="KW-0677">Repeat</keyword>
<dbReference type="InterPro" id="IPR011047">
    <property type="entry name" value="Quinoprotein_ADH-like_sf"/>
</dbReference>
<dbReference type="Pfam" id="PF00400">
    <property type="entry name" value="WD40"/>
    <property type="match status" value="1"/>
</dbReference>
<feature type="domain" description="NACHT" evidence="5">
    <location>
        <begin position="142"/>
        <end position="245"/>
    </location>
</feature>
<feature type="transmembrane region" description="Helical" evidence="4">
    <location>
        <begin position="421"/>
        <end position="441"/>
    </location>
</feature>
<feature type="transmembrane region" description="Helical" evidence="4">
    <location>
        <begin position="546"/>
        <end position="564"/>
    </location>
</feature>
<dbReference type="PROSITE" id="PS00678">
    <property type="entry name" value="WD_REPEATS_1"/>
    <property type="match status" value="1"/>
</dbReference>
<dbReference type="SMART" id="SM00320">
    <property type="entry name" value="WD40"/>
    <property type="match status" value="2"/>
</dbReference>
<dbReference type="InterPro" id="IPR027417">
    <property type="entry name" value="P-loop_NTPase"/>
</dbReference>
<dbReference type="AlphaFoldDB" id="A0A0C5G9A6"/>
<evidence type="ECO:0000313" key="7">
    <source>
        <dbReference type="Proteomes" id="UP000032234"/>
    </source>
</evidence>
<dbReference type="PROSITE" id="PS50294">
    <property type="entry name" value="WD_REPEATS_REGION"/>
    <property type="match status" value="1"/>
</dbReference>
<dbReference type="KEGG" id="scw:TU94_29195"/>
<evidence type="ECO:0000313" key="6">
    <source>
        <dbReference type="EMBL" id="AJP04924.1"/>
    </source>
</evidence>
<dbReference type="HOGENOM" id="CLU_277034_0_0_11"/>
<proteinExistence type="predicted"/>
<dbReference type="STRING" id="477245.TU94_29195"/>
<dbReference type="Gene3D" id="2.130.10.10">
    <property type="entry name" value="YVTN repeat-like/Quinoprotein amine dehydrogenase"/>
    <property type="match status" value="1"/>
</dbReference>
<name>A0A0C5G9A6_9ACTN</name>
<dbReference type="Gene3D" id="3.40.50.300">
    <property type="entry name" value="P-loop containing nucleotide triphosphate hydrolases"/>
    <property type="match status" value="1"/>
</dbReference>
<feature type="transmembrane region" description="Helical" evidence="4">
    <location>
        <begin position="650"/>
        <end position="669"/>
    </location>
</feature>
<feature type="transmembrane region" description="Helical" evidence="4">
    <location>
        <begin position="26"/>
        <end position="48"/>
    </location>
</feature>
<gene>
    <name evidence="6" type="ORF">TU94_29195</name>
</gene>
<feature type="transmembrane region" description="Helical" evidence="4">
    <location>
        <begin position="746"/>
        <end position="766"/>
    </location>
</feature>
<dbReference type="EMBL" id="CP010849">
    <property type="protein sequence ID" value="AJP04924.1"/>
    <property type="molecule type" value="Genomic_DNA"/>
</dbReference>
<dbReference type="InterPro" id="IPR007111">
    <property type="entry name" value="NACHT_NTPase"/>
</dbReference>
<evidence type="ECO:0000256" key="1">
    <source>
        <dbReference type="ARBA" id="ARBA00022574"/>
    </source>
</evidence>
<dbReference type="SUPFAM" id="SSF52540">
    <property type="entry name" value="P-loop containing nucleoside triphosphate hydrolases"/>
    <property type="match status" value="1"/>
</dbReference>
<sequence length="1126" mass="122365">MWLLALGVVAAVTVGAMLILHRYAEMVATIGGFFVALAALSLTAYEVFGRSDAPPSPADLADDFALRLREQWLDEAEARGLRGPEVLALSWTTTEQNISDTLPASGTRRPRVIRMRLNGRPEGRFEDATTQLAEGYARVPNRRLVVVGEPGSGKTVLALLLTVGLLNERADGGPVPVLLPVSSWDPAKEDLEPWLIRTTAEPYYNGRQDILRRLLREGLLVPVLDGLDEMPDSARRMAMDRLSRIRAERPVVVTCRAAEYEELIRDGAPTLKDATVVRVLPVAPDDVITYLRDVNWPAGTDWSEVFTHLRAAPESPLSLALSTPLMVSSARLVYQRGGGNPTDLMDPRLNSRYAVENHLMKAMVAAAYAPDASLPEADRPPERWTAEQADRWLAFLARYLHERDERDLAWWHLSDRYLTRWTGPVTGLVLGAVLALAVVLWETLTMRGDDRASPSDTFLVAVIIGVCFALVCSIAWFASTEAPPGRLTWSVRASAGRLTQGFRTGTGVAALLVTPVLGIVLTGIMIEGESSRGLEGLETFAEAGGIAVAAVMTVGLAFAVHKWLDAPPLNAAEVSPALLLAQDRRSSIVSAGVAGALVAVIGVPAMALGLFAGGLVVRVMTNWAGWPAQADIGMLFHEAWSDSGESEDSWRVVGLAVLLPAVFFALLLLMSRAWPRFQMVRVRLAIRGELPWRLMAFLADARRREILRQAGGVYQFRHIRLQQTLAGAQADCGQEGRESSGARRRIVLGVAVGALAAGFAGSAWRYRDTSKSQFTDRHKRTVKAVRFLPDGGEVAFLLDGGVVGVWSGAEGDRKWTALRKAASSDYSLSALAVVGGGDILVTQAMRGGKPADGVMEAFRLDSGTQDHEPEIILGHSDRGTFDHLAVDTERGYMAANYLATGVVVLAADDKGMPSFRRVRELGVPESEQQSYYCSGMDFADNGDLAVLVGDRLFHYTQADLAPPRTEASDLEFPESVDPAHSFRTRVSDPKLKLDYTDFGNSVAISPVNGVLALFGPLGTEFRLRSGTSWGTAASTLPAMRTGCFHPRAPMIAVAEYHGDGRTPAYSSDEEYTSGVVRVYWVDRWAKLTLHRTLHGHGAPVVTMDFSEDGSRLVTGDTDGTIRIWDM</sequence>
<keyword evidence="4" id="KW-0812">Transmembrane</keyword>
<dbReference type="SUPFAM" id="SSF50998">
    <property type="entry name" value="Quinoprotein alcohol dehydrogenase-like"/>
    <property type="match status" value="1"/>
</dbReference>
<dbReference type="InterPro" id="IPR019775">
    <property type="entry name" value="WD40_repeat_CS"/>
</dbReference>
<dbReference type="RefSeq" id="WP_044386161.1">
    <property type="nucleotide sequence ID" value="NZ_CP010849.1"/>
</dbReference>
<dbReference type="PATRIC" id="fig|477245.3.peg.6208"/>
<keyword evidence="1 3" id="KW-0853">WD repeat</keyword>
<feature type="repeat" description="WD" evidence="3">
    <location>
        <begin position="1093"/>
        <end position="1126"/>
    </location>
</feature>
<feature type="transmembrane region" description="Helical" evidence="4">
    <location>
        <begin position="457"/>
        <end position="478"/>
    </location>
</feature>
<protein>
    <recommendedName>
        <fullName evidence="5">NACHT domain-containing protein</fullName>
    </recommendedName>
</protein>